<dbReference type="RefSeq" id="WP_243392510.1">
    <property type="nucleotide sequence ID" value="NZ_NMQV01000001.1"/>
</dbReference>
<sequence length="1279" mass="141744">MMKRLGEWLLRLLRGLQGLLALALVLLALYVSVGRELLPLLDDYRPQLQASLQRSLGMAVRIERLDGQWHGLSPTLAAHQVQLGDGDDRLLLERIELRPDIPASLLAGELRLMSMSLSGLHMQLQEQATGQWQVQGLALPSAGVAPSWPGMLQRLRQLGQVNLYDSHLLVQPLAGEPLALSYVNLSLRSRASGVRLDGRVVLPDGQPLAWQLQLQAAGENWRDSAVRLYAQLPLSDWAPWLQRLLPEALQGQWQLGKLQLGGELWLDWQARALQTASLRLQGAALELARGEQAAQAVDDLSLLAHYRKRSQGHWLQLQDLGFSQGGERWLLRQLQVIQTRNADEPVWQLRASELPLAVLTPLLSAWGGLPPLADEVMLSMAGHGRLEALQLDFYPQRQGLDRLSFAANLQNVGFAPWRAVPGAEHITGYVAGDLAGGELQLAGERFMLHFPTLFAEPWHYRQPRARLLWQVDEQAFSLISPYLQLEADEGRLAGDFMIRLRFDPQAEDYMDLRVGLREGDARFAGKYLPSHSPGFSRQLDGWLRQALQGGRVKQGYFQYQGSLNKGAPPESRSLSLYFDVEQAELAYQAGWPALREGRGQVLVDDNGVRVGLQQGQVGAIQIAQAQAEVATAKPGQMPRLQLHSQLQADLQHALGLLQETPQPSAEVFAGWRGEGPVQGLLHLDLPLQQGQAPRVQVELQTEQAQLYLAQADLQFSEITGRFDYDTALGMRSTGLSARTLGHVLNLQAFAEGRQGRARTRLEVQGRAPVAALLKWQGLPASTPLRGQLPYRLRVLLADEDSLLRVLSDLRGLHIDLPEPFGKSAEQRRDMAWRMTLSGAERRYWLDMDGLLSLAAAAAPQRWRDGRGEVRLGGAAARLPVQPGWSLRGALQQLDLQEWQRWHQQHQAQQPTDLRWLSLVDLDIAQIRVGELTIDQAAVQLQPQAEAWRLALRSPLVTGSLLWPAQGEAPLQLQLDYLDLPRGETPVDPSTALPRPDPLAGFDPRRVPAMDIQIDELRLAGVPVGRWRLQTRPQADGVRLQQLDLQMRGLQLTGEATWTGSAEHSQSSYRGRLQGGDLGKVLRAWDYAPSASSESFRVDVDAHWPGSPAWVSLKRVSGDLHARLDKGQFVEADGGSQALRVFGLLNFNSIARRLRLDFSDLLGRGLAYDKVRGQLHARDGVFVTSKPLRLSGPSSNLELNGTLDMANEQIDAKLLVTLPVSNNLPLAAVAVGAPAIGGALFVVDKLLGDRLARFASVQYDVKGPWNEPQISFDKPFEKPR</sequence>
<evidence type="ECO:0000313" key="3">
    <source>
        <dbReference type="EMBL" id="GGH95475.1"/>
    </source>
</evidence>
<dbReference type="EMBL" id="BMDE01000008">
    <property type="protein sequence ID" value="GGH95475.1"/>
    <property type="molecule type" value="Genomic_DNA"/>
</dbReference>
<keyword evidence="4" id="KW-1185">Reference proteome</keyword>
<proteinExistence type="predicted"/>
<evidence type="ECO:0000256" key="1">
    <source>
        <dbReference type="SAM" id="MobiDB-lite"/>
    </source>
</evidence>
<reference evidence="4" key="1">
    <citation type="journal article" date="2019" name="Int. J. Syst. Evol. Microbiol.">
        <title>The Global Catalogue of Microorganisms (GCM) 10K type strain sequencing project: providing services to taxonomists for standard genome sequencing and annotation.</title>
        <authorList>
            <consortium name="The Broad Institute Genomics Platform"/>
            <consortium name="The Broad Institute Genome Sequencing Center for Infectious Disease"/>
            <person name="Wu L."/>
            <person name="Ma J."/>
        </authorList>
    </citation>
    <scope>NUCLEOTIDE SEQUENCE [LARGE SCALE GENOMIC DNA]</scope>
    <source>
        <strain evidence="4">CCM 8778</strain>
    </source>
</reference>
<dbReference type="PANTHER" id="PTHR38690">
    <property type="entry name" value="PROTEASE-RELATED"/>
    <property type="match status" value="1"/>
</dbReference>
<dbReference type="InterPro" id="IPR011836">
    <property type="entry name" value="YhdP"/>
</dbReference>
<feature type="domain" description="YhdP central" evidence="2">
    <location>
        <begin position="2"/>
        <end position="1269"/>
    </location>
</feature>
<comment type="caution">
    <text evidence="3">The sequence shown here is derived from an EMBL/GenBank/DDBJ whole genome shotgun (WGS) entry which is preliminary data.</text>
</comment>
<name>A0ABQ2AQH4_9PSED</name>
<feature type="region of interest" description="Disordered" evidence="1">
    <location>
        <begin position="983"/>
        <end position="1003"/>
    </location>
</feature>
<accession>A0ABQ2AQH4</accession>
<organism evidence="3 4">
    <name type="scientific">Pseudomonas fluvialis</name>
    <dbReference type="NCBI Taxonomy" id="1793966"/>
    <lineage>
        <taxon>Bacteria</taxon>
        <taxon>Pseudomonadati</taxon>
        <taxon>Pseudomonadota</taxon>
        <taxon>Gammaproteobacteria</taxon>
        <taxon>Pseudomonadales</taxon>
        <taxon>Pseudomonadaceae</taxon>
        <taxon>Pseudomonas</taxon>
    </lineage>
</organism>
<gene>
    <name evidence="3" type="ORF">GCM10007363_24810</name>
</gene>
<evidence type="ECO:0000259" key="2">
    <source>
        <dbReference type="Pfam" id="PF13116"/>
    </source>
</evidence>
<dbReference type="Pfam" id="PF13116">
    <property type="entry name" value="YhdP"/>
    <property type="match status" value="1"/>
</dbReference>
<dbReference type="Proteomes" id="UP000655550">
    <property type="component" value="Unassembled WGS sequence"/>
</dbReference>
<protein>
    <submittedName>
        <fullName evidence="3">TIGR02099 family protein</fullName>
    </submittedName>
</protein>
<dbReference type="InterPro" id="IPR025263">
    <property type="entry name" value="YhdP_central"/>
</dbReference>
<dbReference type="NCBIfam" id="TIGR02099">
    <property type="entry name" value="YhdP family protein"/>
    <property type="match status" value="1"/>
</dbReference>
<dbReference type="PANTHER" id="PTHR38690:SF1">
    <property type="entry name" value="PROTEASE"/>
    <property type="match status" value="1"/>
</dbReference>
<evidence type="ECO:0000313" key="4">
    <source>
        <dbReference type="Proteomes" id="UP000655550"/>
    </source>
</evidence>